<protein>
    <submittedName>
        <fullName evidence="2">Transcriptional regulator</fullName>
    </submittedName>
</protein>
<sequence length="130" mass="14568">MVVGTGVAQLDQDEVDRIFGALADATRRDIVVRVLRDEQSVSALARRYSMSFAAVQKHVAVLERAALVHKRRQGREQIVSGDVETVRAAARLLDAYEAVWRGRVDRIADLLAQDDDHQQHPPTQDERDPS</sequence>
<comment type="caution">
    <text evidence="2">The sequence shown here is derived from an EMBL/GenBank/DDBJ whole genome shotgun (WGS) entry which is preliminary data.</text>
</comment>
<evidence type="ECO:0000313" key="2">
    <source>
        <dbReference type="EMBL" id="GEA82326.1"/>
    </source>
</evidence>
<name>A0A4Y3KF80_CELUD</name>
<organism evidence="2 3">
    <name type="scientific">Cellulomonas uda</name>
    <dbReference type="NCBI Taxonomy" id="1714"/>
    <lineage>
        <taxon>Bacteria</taxon>
        <taxon>Bacillati</taxon>
        <taxon>Actinomycetota</taxon>
        <taxon>Actinomycetes</taxon>
        <taxon>Micrococcales</taxon>
        <taxon>Cellulomonadaceae</taxon>
        <taxon>Cellulomonas</taxon>
    </lineage>
</organism>
<proteinExistence type="predicted"/>
<dbReference type="InterPro" id="IPR036388">
    <property type="entry name" value="WH-like_DNA-bd_sf"/>
</dbReference>
<dbReference type="GO" id="GO:0003700">
    <property type="term" value="F:DNA-binding transcription factor activity"/>
    <property type="evidence" value="ECO:0007669"/>
    <property type="project" value="InterPro"/>
</dbReference>
<dbReference type="RefSeq" id="WP_141321977.1">
    <property type="nucleotide sequence ID" value="NZ_BJLP01000056.1"/>
</dbReference>
<gene>
    <name evidence="2" type="ORF">CUD01_27700</name>
</gene>
<dbReference type="SUPFAM" id="SSF46785">
    <property type="entry name" value="Winged helix' DNA-binding domain"/>
    <property type="match status" value="1"/>
</dbReference>
<accession>A0A4Y3KF80</accession>
<evidence type="ECO:0000313" key="3">
    <source>
        <dbReference type="Proteomes" id="UP000315842"/>
    </source>
</evidence>
<reference evidence="2 3" key="1">
    <citation type="submission" date="2019-06" db="EMBL/GenBank/DDBJ databases">
        <title>Whole genome shotgun sequence of Cellulomonas uda NBRC 3747.</title>
        <authorList>
            <person name="Hosoyama A."/>
            <person name="Uohara A."/>
            <person name="Ohji S."/>
            <person name="Ichikawa N."/>
        </authorList>
    </citation>
    <scope>NUCLEOTIDE SEQUENCE [LARGE SCALE GENOMIC DNA]</scope>
    <source>
        <strain evidence="2 3">NBRC 3747</strain>
    </source>
</reference>
<dbReference type="PROSITE" id="PS50987">
    <property type="entry name" value="HTH_ARSR_2"/>
    <property type="match status" value="1"/>
</dbReference>
<dbReference type="InterPro" id="IPR001845">
    <property type="entry name" value="HTH_ArsR_DNA-bd_dom"/>
</dbReference>
<dbReference type="AlphaFoldDB" id="A0A4Y3KF80"/>
<dbReference type="SMART" id="SM00418">
    <property type="entry name" value="HTH_ARSR"/>
    <property type="match status" value="1"/>
</dbReference>
<dbReference type="InterPro" id="IPR036390">
    <property type="entry name" value="WH_DNA-bd_sf"/>
</dbReference>
<feature type="domain" description="HTH arsR-type" evidence="1">
    <location>
        <begin position="7"/>
        <end position="101"/>
    </location>
</feature>
<dbReference type="Gene3D" id="1.10.10.10">
    <property type="entry name" value="Winged helix-like DNA-binding domain superfamily/Winged helix DNA-binding domain"/>
    <property type="match status" value="1"/>
</dbReference>
<keyword evidence="3" id="KW-1185">Reference proteome</keyword>
<dbReference type="PANTHER" id="PTHR38600">
    <property type="entry name" value="TRANSCRIPTIONAL REGULATORY PROTEIN"/>
    <property type="match status" value="1"/>
</dbReference>
<dbReference type="PANTHER" id="PTHR38600:SF2">
    <property type="entry name" value="SLL0088 PROTEIN"/>
    <property type="match status" value="1"/>
</dbReference>
<dbReference type="EMBL" id="BJLP01000056">
    <property type="protein sequence ID" value="GEA82326.1"/>
    <property type="molecule type" value="Genomic_DNA"/>
</dbReference>
<dbReference type="Proteomes" id="UP000315842">
    <property type="component" value="Unassembled WGS sequence"/>
</dbReference>
<dbReference type="InterPro" id="IPR011991">
    <property type="entry name" value="ArsR-like_HTH"/>
</dbReference>
<evidence type="ECO:0000259" key="1">
    <source>
        <dbReference type="PROSITE" id="PS50987"/>
    </source>
</evidence>
<dbReference type="CDD" id="cd00090">
    <property type="entry name" value="HTH_ARSR"/>
    <property type="match status" value="1"/>
</dbReference>